<organism evidence="5 6">
    <name type="scientific">Yinghuangia aomiensis</name>
    <dbReference type="NCBI Taxonomy" id="676205"/>
    <lineage>
        <taxon>Bacteria</taxon>
        <taxon>Bacillati</taxon>
        <taxon>Actinomycetota</taxon>
        <taxon>Actinomycetes</taxon>
        <taxon>Kitasatosporales</taxon>
        <taxon>Streptomycetaceae</taxon>
        <taxon>Yinghuangia</taxon>
    </lineage>
</organism>
<feature type="domain" description="PucR C-terminal helix-turn-helix" evidence="3">
    <location>
        <begin position="492"/>
        <end position="550"/>
    </location>
</feature>
<feature type="compositionally biased region" description="Low complexity" evidence="2">
    <location>
        <begin position="82"/>
        <end position="105"/>
    </location>
</feature>
<evidence type="ECO:0000313" key="5">
    <source>
        <dbReference type="EMBL" id="GAA4977032.1"/>
    </source>
</evidence>
<dbReference type="InterPro" id="IPR025736">
    <property type="entry name" value="PucR_C-HTH_dom"/>
</dbReference>
<dbReference type="InterPro" id="IPR042070">
    <property type="entry name" value="PucR_C-HTH_sf"/>
</dbReference>
<dbReference type="EMBL" id="BAABHS010000018">
    <property type="protein sequence ID" value="GAA4977032.1"/>
    <property type="molecule type" value="Genomic_DNA"/>
</dbReference>
<comment type="caution">
    <text evidence="5">The sequence shown here is derived from an EMBL/GenBank/DDBJ whole genome shotgun (WGS) entry which is preliminary data.</text>
</comment>
<name>A0ABP9HRW7_9ACTN</name>
<sequence>MGIGGDSGIPAHGGPSPARRGDGTGMGTGRGVGAGLGAESSAKSTAGPGARASGAESAAGPAPAAPPAGGGRVGSAGRSRRAAGATGTLGAPTSTRAGKKAAATGTSGGAGATSGVVTARLAAGSTRETARPLPVPSRVRGGTLAATEPRGEPAVTVPAGALEAAPGPSGASAAGQDTGSERTRAVGAELARGDGEAPTALPATVAAVSASASAVAGDEDAVSGGGDGGARIAGSLPGPAVVAASAGVSRAGLSRAGADGLGLLQMLLPAAAQALGLAEQLARAAGEASTDAGDLKYQADILRDVLTGRVTDAERIPVAGLGALLQRTVVVVVAEPDPTAGDDAAALRRQQDALTAAWTATVRQADPDGVVAGYAGEIVALLTAVPGQDGSGTARDAAGRVRTACARIPRTFSTGISRPVRGLAGLPEAYDQARRAVAAGRRLQGPGAVTDFDRLGVFRLLSLLPPDGELERFADEVLGALARPLDAEAADLRRTLQVLLETNLNVAETSRRLYVHYNTLRYRIGKLERLVGPFTQDSRLRLDLLIALEIVHLAEGVAARGE</sequence>
<dbReference type="PANTHER" id="PTHR33744:SF7">
    <property type="entry name" value="PUCR FAMILY TRANSCRIPTIONAL REGULATOR"/>
    <property type="match status" value="1"/>
</dbReference>
<dbReference type="Pfam" id="PF17853">
    <property type="entry name" value="GGDEF_2"/>
    <property type="match status" value="1"/>
</dbReference>
<comment type="similarity">
    <text evidence="1">Belongs to the CdaR family.</text>
</comment>
<dbReference type="Gene3D" id="1.10.10.2840">
    <property type="entry name" value="PucR C-terminal helix-turn-helix domain"/>
    <property type="match status" value="1"/>
</dbReference>
<evidence type="ECO:0000256" key="2">
    <source>
        <dbReference type="SAM" id="MobiDB-lite"/>
    </source>
</evidence>
<feature type="compositionally biased region" description="Gly residues" evidence="2">
    <location>
        <begin position="23"/>
        <end position="36"/>
    </location>
</feature>
<gene>
    <name evidence="5" type="ORF">GCM10023205_50480</name>
</gene>
<evidence type="ECO:0000259" key="3">
    <source>
        <dbReference type="Pfam" id="PF13556"/>
    </source>
</evidence>
<evidence type="ECO:0000259" key="4">
    <source>
        <dbReference type="Pfam" id="PF17853"/>
    </source>
</evidence>
<evidence type="ECO:0000256" key="1">
    <source>
        <dbReference type="ARBA" id="ARBA00006754"/>
    </source>
</evidence>
<dbReference type="InterPro" id="IPR051448">
    <property type="entry name" value="CdaR-like_regulators"/>
</dbReference>
<dbReference type="Proteomes" id="UP001500466">
    <property type="component" value="Unassembled WGS sequence"/>
</dbReference>
<feature type="region of interest" description="Disordered" evidence="2">
    <location>
        <begin position="1"/>
        <end position="152"/>
    </location>
</feature>
<dbReference type="PANTHER" id="PTHR33744">
    <property type="entry name" value="CARBOHYDRATE DIACID REGULATOR"/>
    <property type="match status" value="1"/>
</dbReference>
<evidence type="ECO:0008006" key="7">
    <source>
        <dbReference type="Google" id="ProtNLM"/>
    </source>
</evidence>
<reference evidence="6" key="1">
    <citation type="journal article" date="2019" name="Int. J. Syst. Evol. Microbiol.">
        <title>The Global Catalogue of Microorganisms (GCM) 10K type strain sequencing project: providing services to taxonomists for standard genome sequencing and annotation.</title>
        <authorList>
            <consortium name="The Broad Institute Genomics Platform"/>
            <consortium name="The Broad Institute Genome Sequencing Center for Infectious Disease"/>
            <person name="Wu L."/>
            <person name="Ma J."/>
        </authorList>
    </citation>
    <scope>NUCLEOTIDE SEQUENCE [LARGE SCALE GENOMIC DNA]</scope>
    <source>
        <strain evidence="6">JCM 17986</strain>
    </source>
</reference>
<proteinExistence type="inferred from homology"/>
<feature type="compositionally biased region" description="Low complexity" evidence="2">
    <location>
        <begin position="46"/>
        <end position="62"/>
    </location>
</feature>
<dbReference type="Pfam" id="PF13556">
    <property type="entry name" value="HTH_30"/>
    <property type="match status" value="1"/>
</dbReference>
<protein>
    <recommendedName>
        <fullName evidence="7">PucR C-terminal helix-turn-helix domain-containing protein</fullName>
    </recommendedName>
</protein>
<dbReference type="InterPro" id="IPR041522">
    <property type="entry name" value="CdaR_GGDEF"/>
</dbReference>
<feature type="compositionally biased region" description="Low complexity" evidence="2">
    <location>
        <begin position="162"/>
        <end position="175"/>
    </location>
</feature>
<evidence type="ECO:0000313" key="6">
    <source>
        <dbReference type="Proteomes" id="UP001500466"/>
    </source>
</evidence>
<feature type="region of interest" description="Disordered" evidence="2">
    <location>
        <begin position="162"/>
        <end position="181"/>
    </location>
</feature>
<feature type="domain" description="CdaR GGDEF-like" evidence="4">
    <location>
        <begin position="321"/>
        <end position="438"/>
    </location>
</feature>
<accession>A0ABP9HRW7</accession>
<keyword evidence="6" id="KW-1185">Reference proteome</keyword>